<feature type="zinc finger region" description="C3H1-type" evidence="5">
    <location>
        <begin position="353"/>
        <end position="380"/>
    </location>
</feature>
<dbReference type="InterPro" id="IPR030373">
    <property type="entry name" value="PABS_CS"/>
</dbReference>
<dbReference type="Pfam" id="PF00076">
    <property type="entry name" value="RRM_1"/>
    <property type="match status" value="1"/>
</dbReference>
<name>A0A261Y5T4_9FUNG</name>
<dbReference type="GO" id="GO:0005829">
    <property type="term" value="C:cytosol"/>
    <property type="evidence" value="ECO:0007669"/>
    <property type="project" value="TreeGrafter"/>
</dbReference>
<dbReference type="FunFam" id="2.30.140.10:FF:000001">
    <property type="entry name" value="SPE3p Spermidine synthase"/>
    <property type="match status" value="1"/>
</dbReference>
<dbReference type="AlphaFoldDB" id="A0A261Y5T4"/>
<evidence type="ECO:0000256" key="7">
    <source>
        <dbReference type="SAM" id="MobiDB-lite"/>
    </source>
</evidence>
<dbReference type="EMBL" id="MVBO01000008">
    <property type="protein sequence ID" value="OZJ05975.1"/>
    <property type="molecule type" value="Genomic_DNA"/>
</dbReference>
<dbReference type="InterPro" id="IPR035246">
    <property type="entry name" value="Spermidine_synt_N"/>
</dbReference>
<dbReference type="CDD" id="cd12360">
    <property type="entry name" value="RRM_cwf2"/>
    <property type="match status" value="1"/>
</dbReference>
<evidence type="ECO:0000259" key="9">
    <source>
        <dbReference type="PROSITE" id="PS50103"/>
    </source>
</evidence>
<evidence type="ECO:0000256" key="6">
    <source>
        <dbReference type="RuleBase" id="RU003836"/>
    </source>
</evidence>
<dbReference type="InterPro" id="IPR030374">
    <property type="entry name" value="PABS"/>
</dbReference>
<dbReference type="InterPro" id="IPR035979">
    <property type="entry name" value="RBD_domain_sf"/>
</dbReference>
<evidence type="ECO:0000259" key="8">
    <source>
        <dbReference type="PROSITE" id="PS50102"/>
    </source>
</evidence>
<feature type="compositionally biased region" description="Low complexity" evidence="7">
    <location>
        <begin position="618"/>
        <end position="630"/>
    </location>
</feature>
<dbReference type="Pfam" id="PF17284">
    <property type="entry name" value="Spermine_synt_N"/>
    <property type="match status" value="1"/>
</dbReference>
<dbReference type="InterPro" id="IPR001045">
    <property type="entry name" value="Spermi_synthase"/>
</dbReference>
<organism evidence="11 12">
    <name type="scientific">Bifiguratus adelaidae</name>
    <dbReference type="NCBI Taxonomy" id="1938954"/>
    <lineage>
        <taxon>Eukaryota</taxon>
        <taxon>Fungi</taxon>
        <taxon>Fungi incertae sedis</taxon>
        <taxon>Mucoromycota</taxon>
        <taxon>Mucoromycotina</taxon>
        <taxon>Endogonomycetes</taxon>
        <taxon>Endogonales</taxon>
        <taxon>Endogonales incertae sedis</taxon>
        <taxon>Bifiguratus</taxon>
    </lineage>
</organism>
<evidence type="ECO:0000313" key="11">
    <source>
        <dbReference type="EMBL" id="OZJ05975.1"/>
    </source>
</evidence>
<feature type="region of interest" description="Disordered" evidence="7">
    <location>
        <begin position="524"/>
        <end position="544"/>
    </location>
</feature>
<keyword evidence="12" id="KW-1185">Reference proteome</keyword>
<dbReference type="InterPro" id="IPR029063">
    <property type="entry name" value="SAM-dependent_MTases_sf"/>
</dbReference>
<keyword evidence="5" id="KW-0862">Zinc</keyword>
<accession>A0A261Y5T4</accession>
<dbReference type="Gene3D" id="3.30.70.330">
    <property type="match status" value="1"/>
</dbReference>
<dbReference type="GO" id="GO:0015940">
    <property type="term" value="P:pantothenate biosynthetic process"/>
    <property type="evidence" value="ECO:0007669"/>
    <property type="project" value="UniProtKB-ARBA"/>
</dbReference>
<dbReference type="PROSITE" id="PS50103">
    <property type="entry name" value="ZF_C3H1"/>
    <property type="match status" value="1"/>
</dbReference>
<dbReference type="InterPro" id="IPR012677">
    <property type="entry name" value="Nucleotide-bd_a/b_plait_sf"/>
</dbReference>
<dbReference type="GO" id="GO:0008270">
    <property type="term" value="F:zinc ion binding"/>
    <property type="evidence" value="ECO:0007669"/>
    <property type="project" value="UniProtKB-KW"/>
</dbReference>
<keyword evidence="2 4" id="KW-0808">Transferase</keyword>
<dbReference type="FunFam" id="3.40.50.150:FF:000013">
    <property type="entry name" value="Spermidine synthase"/>
    <property type="match status" value="1"/>
</dbReference>
<keyword evidence="4" id="KW-0620">Polyamine biosynthesis</keyword>
<dbReference type="PROSITE" id="PS50102">
    <property type="entry name" value="RRM"/>
    <property type="match status" value="1"/>
</dbReference>
<dbReference type="SMART" id="SM00360">
    <property type="entry name" value="RRM"/>
    <property type="match status" value="1"/>
</dbReference>
<evidence type="ECO:0000259" key="10">
    <source>
        <dbReference type="PROSITE" id="PS51006"/>
    </source>
</evidence>
<feature type="region of interest" description="Disordered" evidence="7">
    <location>
        <begin position="617"/>
        <end position="644"/>
    </location>
</feature>
<evidence type="ECO:0000256" key="4">
    <source>
        <dbReference type="PROSITE-ProRule" id="PRU00354"/>
    </source>
</evidence>
<dbReference type="CDD" id="cd02440">
    <property type="entry name" value="AdoMet_MTases"/>
    <property type="match status" value="1"/>
</dbReference>
<dbReference type="NCBIfam" id="NF002010">
    <property type="entry name" value="PRK00811.1"/>
    <property type="match status" value="1"/>
</dbReference>
<dbReference type="Pfam" id="PF01564">
    <property type="entry name" value="Spermine_synth"/>
    <property type="match status" value="1"/>
</dbReference>
<dbReference type="HAMAP" id="MF_00198">
    <property type="entry name" value="Spermidine_synth"/>
    <property type="match status" value="1"/>
</dbReference>
<dbReference type="GO" id="GO:0004766">
    <property type="term" value="F:spermidine synthase activity"/>
    <property type="evidence" value="ECO:0007669"/>
    <property type="project" value="TreeGrafter"/>
</dbReference>
<evidence type="ECO:0000256" key="1">
    <source>
        <dbReference type="ARBA" id="ARBA00007867"/>
    </source>
</evidence>
<dbReference type="PROSITE" id="PS01330">
    <property type="entry name" value="PABS_1"/>
    <property type="match status" value="1"/>
</dbReference>
<evidence type="ECO:0000313" key="12">
    <source>
        <dbReference type="Proteomes" id="UP000242875"/>
    </source>
</evidence>
<comment type="caution">
    <text evidence="11">The sequence shown here is derived from an EMBL/GenBank/DDBJ whole genome shotgun (WGS) entry which is preliminary data.</text>
</comment>
<dbReference type="PROSITE" id="PS51006">
    <property type="entry name" value="PABS_2"/>
    <property type="match status" value="1"/>
</dbReference>
<dbReference type="InterPro" id="IPR000571">
    <property type="entry name" value="Znf_CCCH"/>
</dbReference>
<dbReference type="SUPFAM" id="SSF54928">
    <property type="entry name" value="RNA-binding domain, RBD"/>
    <property type="match status" value="1"/>
</dbReference>
<feature type="domain" description="RRM" evidence="8">
    <location>
        <begin position="416"/>
        <end position="493"/>
    </location>
</feature>
<dbReference type="OrthoDB" id="38125at2759"/>
<sequence length="644" mass="73769">MALTHPQIKDGWFTEKATLWPGQAMSIEVHEILHVEKSLYQDVLVFQSKTYGNVLVLDGVIQATERDEFAYQEMITHIPMMAHPCPKKVLVIGGGDGGVLREVVKHECVEEAVLCDIDESVIRVSKKYLPHMAVGFQHPKVKVHIGDGFKFMADYKDTFDVIITDSSDPVGPAESLYQREYFQLMKGALREGGIISTQGECQWLHLDLIKEVKTFALDLFPKVEYAYSTVPTYPSGQIGYMICSLDKDNDVKNPTRQWSEEEEAKLCRYYNKEMHKASFLWVMVKKEYTRPARTQVTEEDLQRTLEERRPAGSTYNIWSHKWRGGDREFGVRTRAKYRCDPARDSGITAGSTNPDAYFCLYFARGMCAYGKNCANWHRVPDEQDHEETTIDCFGRDKFVEFKQDMGGVGSFNLANTTLYVGKMRGLDDRDEMERIIRKHFEPWGEIAAIYLLNRRGVAFITYKTRMNAEFAKEAMSNQSLEHNEIINVRWASQNPNPDPDEIILPEENKRKFEEIEIPDIDPELPAEFTQPEQEENEDEEHELERKRVKAEEYAQEHQATGNVYANYHQGYYTPDGTWVQYDYGAAYAPQEPEKDTKSNSIVPESVLDSLKKMREKTAANTKTNGAAPATLGNLTADYGSSDEE</sequence>
<dbReference type="FunFam" id="3.30.70.330:FF:000502">
    <property type="entry name" value="Pre-mRNA-splicing factor cwc2, putative"/>
    <property type="match status" value="1"/>
</dbReference>
<dbReference type="Proteomes" id="UP000242875">
    <property type="component" value="Unassembled WGS sequence"/>
</dbReference>
<dbReference type="Pfam" id="PF16131">
    <property type="entry name" value="Torus"/>
    <property type="match status" value="1"/>
</dbReference>
<proteinExistence type="inferred from homology"/>
<dbReference type="InterPro" id="IPR037163">
    <property type="entry name" value="Spermidine_synt_N_sf"/>
</dbReference>
<dbReference type="Gene3D" id="2.30.140.10">
    <property type="entry name" value="Spermidine synthase, tetramerisation domain"/>
    <property type="match status" value="1"/>
</dbReference>
<feature type="domain" description="C3H1-type" evidence="9">
    <location>
        <begin position="353"/>
        <end position="380"/>
    </location>
</feature>
<evidence type="ECO:0000256" key="3">
    <source>
        <dbReference type="PROSITE-ProRule" id="PRU00176"/>
    </source>
</evidence>
<dbReference type="GO" id="GO:0008295">
    <property type="term" value="P:spermidine biosynthetic process"/>
    <property type="evidence" value="ECO:0007669"/>
    <property type="project" value="TreeGrafter"/>
</dbReference>
<dbReference type="InterPro" id="IPR000504">
    <property type="entry name" value="RRM_dom"/>
</dbReference>
<gene>
    <name evidence="11" type="ORF">BZG36_01214</name>
</gene>
<dbReference type="InterPro" id="IPR032297">
    <property type="entry name" value="Torus"/>
</dbReference>
<evidence type="ECO:0000256" key="5">
    <source>
        <dbReference type="PROSITE-ProRule" id="PRU00723"/>
    </source>
</evidence>
<dbReference type="PANTHER" id="PTHR11558">
    <property type="entry name" value="SPERMIDINE/SPERMINE SYNTHASE"/>
    <property type="match status" value="1"/>
</dbReference>
<feature type="compositionally biased region" description="Acidic residues" evidence="7">
    <location>
        <begin position="532"/>
        <end position="541"/>
    </location>
</feature>
<evidence type="ECO:0008006" key="13">
    <source>
        <dbReference type="Google" id="ProtNLM"/>
    </source>
</evidence>
<comment type="similarity">
    <text evidence="1 6">Belongs to the spermidine/spermine synthase family.</text>
</comment>
<keyword evidence="5" id="KW-0479">Metal-binding</keyword>
<feature type="domain" description="PABS" evidence="10">
    <location>
        <begin position="10"/>
        <end position="245"/>
    </location>
</feature>
<dbReference type="SUPFAM" id="SSF53335">
    <property type="entry name" value="S-adenosyl-L-methionine-dependent methyltransferases"/>
    <property type="match status" value="1"/>
</dbReference>
<evidence type="ECO:0000256" key="2">
    <source>
        <dbReference type="ARBA" id="ARBA00022679"/>
    </source>
</evidence>
<reference evidence="11 12" key="1">
    <citation type="journal article" date="2017" name="Mycologia">
        <title>Bifiguratus adelaidae, gen. et sp. nov., a new member of Mucoromycotina in endophytic and soil-dwelling habitats.</title>
        <authorList>
            <person name="Torres-Cruz T.J."/>
            <person name="Billingsley Tobias T.L."/>
            <person name="Almatruk M."/>
            <person name="Hesse C."/>
            <person name="Kuske C.R."/>
            <person name="Desiro A."/>
            <person name="Benucci G.M."/>
            <person name="Bonito G."/>
            <person name="Stajich J.E."/>
            <person name="Dunlap C."/>
            <person name="Arnold A.E."/>
            <person name="Porras-Alfaro A."/>
        </authorList>
    </citation>
    <scope>NUCLEOTIDE SEQUENCE [LARGE SCALE GENOMIC DNA]</scope>
    <source>
        <strain evidence="11 12">AZ0501</strain>
    </source>
</reference>
<dbReference type="Gene3D" id="3.40.50.150">
    <property type="entry name" value="Vaccinia Virus protein VP39"/>
    <property type="match status" value="1"/>
</dbReference>
<dbReference type="NCBIfam" id="TIGR00417">
    <property type="entry name" value="speE"/>
    <property type="match status" value="1"/>
</dbReference>
<keyword evidence="5" id="KW-0863">Zinc-finger</keyword>
<protein>
    <recommendedName>
        <fullName evidence="13">PABS domain-containing protein</fullName>
    </recommendedName>
</protein>
<dbReference type="PANTHER" id="PTHR11558:SF11">
    <property type="entry name" value="SPERMIDINE SYNTHASE"/>
    <property type="match status" value="1"/>
</dbReference>
<dbReference type="GO" id="GO:0003723">
    <property type="term" value="F:RNA binding"/>
    <property type="evidence" value="ECO:0007669"/>
    <property type="project" value="UniProtKB-UniRule"/>
</dbReference>
<feature type="active site" description="Proton acceptor" evidence="4">
    <location>
        <position position="165"/>
    </location>
</feature>
<dbReference type="InterPro" id="IPR034181">
    <property type="entry name" value="Cwc2_RRM"/>
</dbReference>
<keyword evidence="3" id="KW-0694">RNA-binding</keyword>